<feature type="compositionally biased region" description="Gly residues" evidence="1">
    <location>
        <begin position="213"/>
        <end position="223"/>
    </location>
</feature>
<organism evidence="2 3">
    <name type="scientific">Seminavis robusta</name>
    <dbReference type="NCBI Taxonomy" id="568900"/>
    <lineage>
        <taxon>Eukaryota</taxon>
        <taxon>Sar</taxon>
        <taxon>Stramenopiles</taxon>
        <taxon>Ochrophyta</taxon>
        <taxon>Bacillariophyta</taxon>
        <taxon>Bacillariophyceae</taxon>
        <taxon>Bacillariophycidae</taxon>
        <taxon>Naviculales</taxon>
        <taxon>Naviculaceae</taxon>
        <taxon>Seminavis</taxon>
    </lineage>
</organism>
<comment type="caution">
    <text evidence="2">The sequence shown here is derived from an EMBL/GenBank/DDBJ whole genome shotgun (WGS) entry which is preliminary data.</text>
</comment>
<dbReference type="Proteomes" id="UP001153069">
    <property type="component" value="Unassembled WGS sequence"/>
</dbReference>
<feature type="compositionally biased region" description="Polar residues" evidence="1">
    <location>
        <begin position="636"/>
        <end position="647"/>
    </location>
</feature>
<feature type="compositionally biased region" description="Polar residues" evidence="1">
    <location>
        <begin position="1"/>
        <end position="16"/>
    </location>
</feature>
<accession>A0A9N8DSV9</accession>
<feature type="compositionally biased region" description="Low complexity" evidence="1">
    <location>
        <begin position="185"/>
        <end position="195"/>
    </location>
</feature>
<feature type="compositionally biased region" description="Polar residues" evidence="1">
    <location>
        <begin position="665"/>
        <end position="674"/>
    </location>
</feature>
<feature type="compositionally biased region" description="Polar residues" evidence="1">
    <location>
        <begin position="857"/>
        <end position="912"/>
    </location>
</feature>
<dbReference type="AlphaFoldDB" id="A0A9N8DSV9"/>
<feature type="region of interest" description="Disordered" evidence="1">
    <location>
        <begin position="1"/>
        <end position="39"/>
    </location>
</feature>
<feature type="compositionally biased region" description="Polar residues" evidence="1">
    <location>
        <begin position="196"/>
        <end position="210"/>
    </location>
</feature>
<reference evidence="2" key="1">
    <citation type="submission" date="2020-06" db="EMBL/GenBank/DDBJ databases">
        <authorList>
            <consortium name="Plant Systems Biology data submission"/>
        </authorList>
    </citation>
    <scope>NUCLEOTIDE SEQUENCE</scope>
    <source>
        <strain evidence="2">D6</strain>
    </source>
</reference>
<evidence type="ECO:0000313" key="3">
    <source>
        <dbReference type="Proteomes" id="UP001153069"/>
    </source>
</evidence>
<feature type="region of interest" description="Disordered" evidence="1">
    <location>
        <begin position="174"/>
        <end position="223"/>
    </location>
</feature>
<gene>
    <name evidence="2" type="ORF">SEMRO_257_G100830.1</name>
</gene>
<name>A0A9N8DSV9_9STRA</name>
<dbReference type="EMBL" id="CAICTM010000256">
    <property type="protein sequence ID" value="CAB9506176.1"/>
    <property type="molecule type" value="Genomic_DNA"/>
</dbReference>
<feature type="region of interest" description="Disordered" evidence="1">
    <location>
        <begin position="596"/>
        <end position="912"/>
    </location>
</feature>
<feature type="compositionally biased region" description="Low complexity" evidence="1">
    <location>
        <begin position="788"/>
        <end position="803"/>
    </location>
</feature>
<proteinExistence type="predicted"/>
<sequence length="912" mass="93653">MPTKTDNANSCGMSPNTDDDSQRETYATFMGENPDDDHSRLLNYTTQLLNNLESQRQQEDFQEDDEDALDFRYAWKQYSSHQKGRATDAQLEDISMNDIAEEEEESQEDAKSHCSSSVVADSVDSEDWAHEKERAILSGIIFWVIMQQAMKYGFAAYIKVSSYLSRCFDKCGGKKNGRDNDDNQDLVNDLADNNDITGNTQRPTNAQGNASGSSGGGGGGGGGGMVAVPPGVAEMASAAANSAVGSAATGAATVTAASAVTVSGITGTIAAAIAGASVATQAGVVVGVAAVSAAAVSTGFGVSSSQTGPAATPGNVSIGYDPTSDVFTPPTCADANLAEEKIGFVELNIQALPPQALPQHKHILEELFRDVYNEISGMCLDPMSRIMHSANITRWETDWGNSTNYDYVTNATNVTNVTVDEQLQANRQRRFLRQFDLREFFALFAASFSYNLAPYLQANGIIPVNVTIVTDYDQQEIKVVAGRATAVQADGAVEEGEVVLVVTLDAIQGTSIEVEDNGGTPVAPFVSDRLSDIEGCLENGSGDVDGGASSESRFCDTIMEVAEAAGVEPETVLDCANNPTSSEECQRLLPGLLLEVSSDSTGDPGDEDGGSGLGASPTAVDVANPPDAEQLDSMASAPTSPTVQNPTPLNPGTDAATPAAAPISGQHTSSNASPTEVIDASSPSNPSTEGDPSPVATLVTEAGGLPSMSAPANPNFDAAGQAPKQPSEAASPTYGAAPTMQPYPLLSASGSPPHSTPSEEKPMAPNVAPPPSVLTVHAGTASPVFNGSPSTQNTPSTTPTDSTYADRGNPTADTGGEGLAAAPSINNPSPSMKSPTAAGSPMSAGIPSNPIADSPTAIGSSPIVVNTGISAPTSSSTLTGAPNSSSTHVSPTVVIPTSENPTAPNNPTSDST</sequence>
<feature type="compositionally biased region" description="Polar residues" evidence="1">
    <location>
        <begin position="824"/>
        <end position="834"/>
    </location>
</feature>
<evidence type="ECO:0000256" key="1">
    <source>
        <dbReference type="SAM" id="MobiDB-lite"/>
    </source>
</evidence>
<evidence type="ECO:0000313" key="2">
    <source>
        <dbReference type="EMBL" id="CAB9506176.1"/>
    </source>
</evidence>
<protein>
    <submittedName>
        <fullName evidence="2">Uncharacterized protein</fullName>
    </submittedName>
</protein>
<feature type="compositionally biased region" description="Polar residues" evidence="1">
    <location>
        <begin position="681"/>
        <end position="690"/>
    </location>
</feature>
<keyword evidence="3" id="KW-1185">Reference proteome</keyword>
<feature type="compositionally biased region" description="Low complexity" evidence="1">
    <location>
        <begin position="653"/>
        <end position="662"/>
    </location>
</feature>